<keyword evidence="6" id="KW-1185">Reference proteome</keyword>
<evidence type="ECO:0000259" key="2">
    <source>
        <dbReference type="PROSITE" id="PS51186"/>
    </source>
</evidence>
<evidence type="ECO:0000313" key="6">
    <source>
        <dbReference type="Proteomes" id="UP000595064"/>
    </source>
</evidence>
<protein>
    <submittedName>
        <fullName evidence="3">GNAT family N-acetyltransferase</fullName>
    </submittedName>
    <submittedName>
        <fullName evidence="4">Ribosomal protein S18 acetylase RimI</fullName>
    </submittedName>
</protein>
<dbReference type="SUPFAM" id="SSF55729">
    <property type="entry name" value="Acyl-CoA N-acyltransferases (Nat)"/>
    <property type="match status" value="1"/>
</dbReference>
<dbReference type="KEGG" id="dla:I6G47_21235"/>
<dbReference type="Proteomes" id="UP000595064">
    <property type="component" value="Chromosome"/>
</dbReference>
<dbReference type="GO" id="GO:0005840">
    <property type="term" value="C:ribosome"/>
    <property type="evidence" value="ECO:0007669"/>
    <property type="project" value="UniProtKB-KW"/>
</dbReference>
<keyword evidence="1 3" id="KW-0808">Transferase</keyword>
<evidence type="ECO:0000313" key="3">
    <source>
        <dbReference type="EMBL" id="QPS79534.1"/>
    </source>
</evidence>
<proteinExistence type="predicted"/>
<feature type="domain" description="N-acetyltransferase" evidence="2">
    <location>
        <begin position="65"/>
        <end position="165"/>
    </location>
</feature>
<reference evidence="3 6" key="2">
    <citation type="submission" date="2020-12" db="EMBL/GenBank/DDBJ databases">
        <title>FDA dAtabase for Regulatory Grade micrObial Sequences (FDA-ARGOS): Supporting development and validation of Infectious Disease Dx tests.</title>
        <authorList>
            <person name="Sproer C."/>
            <person name="Gronow S."/>
            <person name="Severitt S."/>
            <person name="Schroder I."/>
            <person name="Tallon L."/>
            <person name="Sadzewicz L."/>
            <person name="Zhao X."/>
            <person name="Boylan J."/>
            <person name="Ott S."/>
            <person name="Bowen H."/>
            <person name="Vavikolanu K."/>
            <person name="Mehta A."/>
            <person name="Aluvathingal J."/>
            <person name="Nadendla S."/>
            <person name="Lowell S."/>
            <person name="Myers T."/>
            <person name="Yan Y."/>
            <person name="Sichtig H."/>
        </authorList>
    </citation>
    <scope>NUCLEOTIDE SEQUENCE [LARGE SCALE GENOMIC DNA]</scope>
    <source>
        <strain evidence="3 6">FDAARGOS_890</strain>
    </source>
</reference>
<dbReference type="AlphaFoldDB" id="A0A1H3UG52"/>
<organism evidence="4 5">
    <name type="scientific">Delftia lacustris</name>
    <dbReference type="NCBI Taxonomy" id="558537"/>
    <lineage>
        <taxon>Bacteria</taxon>
        <taxon>Pseudomonadati</taxon>
        <taxon>Pseudomonadota</taxon>
        <taxon>Betaproteobacteria</taxon>
        <taxon>Burkholderiales</taxon>
        <taxon>Comamonadaceae</taxon>
        <taxon>Delftia</taxon>
    </lineage>
</organism>
<dbReference type="InterPro" id="IPR000182">
    <property type="entry name" value="GNAT_dom"/>
</dbReference>
<dbReference type="GO" id="GO:0008080">
    <property type="term" value="F:N-acetyltransferase activity"/>
    <property type="evidence" value="ECO:0007669"/>
    <property type="project" value="InterPro"/>
</dbReference>
<keyword evidence="4" id="KW-0687">Ribonucleoprotein</keyword>
<evidence type="ECO:0000256" key="1">
    <source>
        <dbReference type="ARBA" id="ARBA00022679"/>
    </source>
</evidence>
<dbReference type="PANTHER" id="PTHR13947:SF37">
    <property type="entry name" value="LD18367P"/>
    <property type="match status" value="1"/>
</dbReference>
<dbReference type="Gene3D" id="3.40.630.30">
    <property type="match status" value="1"/>
</dbReference>
<reference evidence="4 5" key="1">
    <citation type="submission" date="2016-10" db="EMBL/GenBank/DDBJ databases">
        <authorList>
            <person name="de Groot N.N."/>
        </authorList>
    </citation>
    <scope>NUCLEOTIDE SEQUENCE [LARGE SCALE GENOMIC DNA]</scope>
    <source>
        <strain evidence="4 5">LMG 24775</strain>
    </source>
</reference>
<dbReference type="InterPro" id="IPR050769">
    <property type="entry name" value="NAT_camello-type"/>
</dbReference>
<dbReference type="EMBL" id="FNPE01000043">
    <property type="protein sequence ID" value="SDZ60855.1"/>
    <property type="molecule type" value="Genomic_DNA"/>
</dbReference>
<dbReference type="GeneID" id="94695571"/>
<evidence type="ECO:0000313" key="4">
    <source>
        <dbReference type="EMBL" id="SDZ60855.1"/>
    </source>
</evidence>
<gene>
    <name evidence="3" type="ORF">I6G47_21235</name>
    <name evidence="4" type="ORF">SAMN05421547_14313</name>
</gene>
<sequence>MTAPSVSLAPWHIEPLNPAEAPWPLLLSADPSREKVRGYLAGSTCFAARESFQREGQPPRPGGRGEVLGMCVLVPLRASGDEASGPPAWELMNIAVAESLHHRGLGTALLRRAIEWARSQRAPRIEVGTGSFGDQLVFYQRAGFRVTGIVRDFFLKHYTTQLWERGVQHRDMLRLTLELGTGR</sequence>
<dbReference type="CDD" id="cd04301">
    <property type="entry name" value="NAT_SF"/>
    <property type="match status" value="1"/>
</dbReference>
<dbReference type="Pfam" id="PF00583">
    <property type="entry name" value="Acetyltransf_1"/>
    <property type="match status" value="1"/>
</dbReference>
<evidence type="ECO:0000313" key="5">
    <source>
        <dbReference type="Proteomes" id="UP000183417"/>
    </source>
</evidence>
<dbReference type="EMBL" id="CP065748">
    <property type="protein sequence ID" value="QPS79534.1"/>
    <property type="molecule type" value="Genomic_DNA"/>
</dbReference>
<dbReference type="InterPro" id="IPR016181">
    <property type="entry name" value="Acyl_CoA_acyltransferase"/>
</dbReference>
<name>A0A1H3UG52_9BURK</name>
<dbReference type="Proteomes" id="UP000183417">
    <property type="component" value="Unassembled WGS sequence"/>
</dbReference>
<dbReference type="PROSITE" id="PS51186">
    <property type="entry name" value="GNAT"/>
    <property type="match status" value="1"/>
</dbReference>
<accession>A0A1H3UG52</accession>
<dbReference type="PANTHER" id="PTHR13947">
    <property type="entry name" value="GNAT FAMILY N-ACETYLTRANSFERASE"/>
    <property type="match status" value="1"/>
</dbReference>
<keyword evidence="4" id="KW-0689">Ribosomal protein</keyword>
<dbReference type="RefSeq" id="WP_016450512.1">
    <property type="nucleotide sequence ID" value="NZ_CP065748.1"/>
</dbReference>